<dbReference type="Proteomes" id="UP001283361">
    <property type="component" value="Unassembled WGS sequence"/>
</dbReference>
<gene>
    <name evidence="3" type="ORF">RRG08_011495</name>
</gene>
<feature type="signal peptide" evidence="2">
    <location>
        <begin position="1"/>
        <end position="26"/>
    </location>
</feature>
<evidence type="ECO:0000256" key="2">
    <source>
        <dbReference type="SAM" id="SignalP"/>
    </source>
</evidence>
<feature type="chain" id="PRO_5042060335" evidence="2">
    <location>
        <begin position="27"/>
        <end position="98"/>
    </location>
</feature>
<dbReference type="AlphaFoldDB" id="A0AAE0XYR5"/>
<sequence>MMKRKANVVRKVACLLLVAVVTIVSAQQTPDPVTQPPVPVAQTPVPVAQPPVPGQQPNPTQIFNQPPVGQLPPGAVGNFLHALFAPMHAFLGSFIGGK</sequence>
<reference evidence="3" key="1">
    <citation type="journal article" date="2023" name="G3 (Bethesda)">
        <title>A reference genome for the long-term kleptoplast-retaining sea slug Elysia crispata morphotype clarki.</title>
        <authorList>
            <person name="Eastman K.E."/>
            <person name="Pendleton A.L."/>
            <person name="Shaikh M.A."/>
            <person name="Suttiyut T."/>
            <person name="Ogas R."/>
            <person name="Tomko P."/>
            <person name="Gavelis G."/>
            <person name="Widhalm J.R."/>
            <person name="Wisecaver J.H."/>
        </authorList>
    </citation>
    <scope>NUCLEOTIDE SEQUENCE</scope>
    <source>
        <strain evidence="3">ECLA1</strain>
    </source>
</reference>
<evidence type="ECO:0000313" key="3">
    <source>
        <dbReference type="EMBL" id="KAK3725761.1"/>
    </source>
</evidence>
<name>A0AAE0XYR5_9GAST</name>
<comment type="caution">
    <text evidence="3">The sequence shown here is derived from an EMBL/GenBank/DDBJ whole genome shotgun (WGS) entry which is preliminary data.</text>
</comment>
<feature type="region of interest" description="Disordered" evidence="1">
    <location>
        <begin position="29"/>
        <end position="67"/>
    </location>
</feature>
<dbReference type="EMBL" id="JAWDGP010007326">
    <property type="protein sequence ID" value="KAK3725761.1"/>
    <property type="molecule type" value="Genomic_DNA"/>
</dbReference>
<keyword evidence="2" id="KW-0732">Signal</keyword>
<proteinExistence type="predicted"/>
<feature type="compositionally biased region" description="Pro residues" evidence="1">
    <location>
        <begin position="47"/>
        <end position="56"/>
    </location>
</feature>
<keyword evidence="4" id="KW-1185">Reference proteome</keyword>
<evidence type="ECO:0000256" key="1">
    <source>
        <dbReference type="SAM" id="MobiDB-lite"/>
    </source>
</evidence>
<accession>A0AAE0XYR5</accession>
<protein>
    <submittedName>
        <fullName evidence="3">Uncharacterized protein</fullName>
    </submittedName>
</protein>
<evidence type="ECO:0000313" key="4">
    <source>
        <dbReference type="Proteomes" id="UP001283361"/>
    </source>
</evidence>
<organism evidence="3 4">
    <name type="scientific">Elysia crispata</name>
    <name type="common">lettuce slug</name>
    <dbReference type="NCBI Taxonomy" id="231223"/>
    <lineage>
        <taxon>Eukaryota</taxon>
        <taxon>Metazoa</taxon>
        <taxon>Spiralia</taxon>
        <taxon>Lophotrochozoa</taxon>
        <taxon>Mollusca</taxon>
        <taxon>Gastropoda</taxon>
        <taxon>Heterobranchia</taxon>
        <taxon>Euthyneura</taxon>
        <taxon>Panpulmonata</taxon>
        <taxon>Sacoglossa</taxon>
        <taxon>Placobranchoidea</taxon>
        <taxon>Plakobranchidae</taxon>
        <taxon>Elysia</taxon>
    </lineage>
</organism>